<dbReference type="Gene3D" id="2.120.10.30">
    <property type="entry name" value="TolB, C-terminal domain"/>
    <property type="match status" value="1"/>
</dbReference>
<dbReference type="GO" id="GO:0012505">
    <property type="term" value="C:endomembrane system"/>
    <property type="evidence" value="ECO:0007669"/>
    <property type="project" value="TreeGrafter"/>
</dbReference>
<reference evidence="7" key="1">
    <citation type="submission" date="2022-11" db="UniProtKB">
        <authorList>
            <consortium name="WormBaseParasite"/>
        </authorList>
    </citation>
    <scope>IDENTIFICATION</scope>
</reference>
<keyword evidence="4" id="KW-0472">Membrane</keyword>
<dbReference type="InterPro" id="IPR018119">
    <property type="entry name" value="Strictosidine_synth_cons-reg"/>
</dbReference>
<dbReference type="PANTHER" id="PTHR10426">
    <property type="entry name" value="STRICTOSIDINE SYNTHASE-RELATED"/>
    <property type="match status" value="1"/>
</dbReference>
<keyword evidence="4" id="KW-1133">Transmembrane helix</keyword>
<protein>
    <submittedName>
        <fullName evidence="7">Strictosidine synthase conserved region domain-containing protein</fullName>
    </submittedName>
</protein>
<dbReference type="PANTHER" id="PTHR10426:SF88">
    <property type="entry name" value="ADIPOCYTE PLASMA MEMBRANE-ASSOCIATED PROTEIN HEMOMUCIN-RELATED"/>
    <property type="match status" value="1"/>
</dbReference>
<evidence type="ECO:0000256" key="4">
    <source>
        <dbReference type="SAM" id="Phobius"/>
    </source>
</evidence>
<evidence type="ECO:0000313" key="6">
    <source>
        <dbReference type="Proteomes" id="UP000887540"/>
    </source>
</evidence>
<comment type="similarity">
    <text evidence="1">Belongs to the strictosidine synthase family.</text>
</comment>
<evidence type="ECO:0000256" key="1">
    <source>
        <dbReference type="ARBA" id="ARBA00009191"/>
    </source>
</evidence>
<sequence length="377" mass="42276">MAQKKYIILGTVVILYGIYIAWLDYDFEPIEFNFKKPPSFTGKLAPNNALTGAEILLKGEVHAPEALVKEGNVIYTGTGDGKYLKIVDGKIEKVVGHGSGSCFGLRRLNKTHFVGADMYVGLLLINYDLGTVEDLVPVGEDFNGLTIKNANDFDIIDQNVIIFTESSHRWSVSQFGYMFVEHIFNGRVLKYDIAKNKLELILDGLYFPNGFLLHPDGESFLVGEFGASRITRFYLSGPNKGKKEFFAENLPGYSDNIRLSSHGTIYVAMAAVRDPDQQSYMEKSASYPQVRKVLLQVVPEIFLKLWTLLQIGVTRGLVLEYDYNGTLLRSLQDPTGGVNHFSHVEDDGTHLYLGSYINDFIAKVSIKKIEEELNVKF</sequence>
<dbReference type="AlphaFoldDB" id="A0A914D6L2"/>
<keyword evidence="3" id="KW-0325">Glycoprotein</keyword>
<dbReference type="WBParaSite" id="ACRNAN_scaffold1891.g13907.t1">
    <property type="protein sequence ID" value="ACRNAN_scaffold1891.g13907.t1"/>
    <property type="gene ID" value="ACRNAN_scaffold1891.g13907"/>
</dbReference>
<dbReference type="GO" id="GO:0016787">
    <property type="term" value="F:hydrolase activity"/>
    <property type="evidence" value="ECO:0007669"/>
    <property type="project" value="TreeGrafter"/>
</dbReference>
<dbReference type="InterPro" id="IPR011042">
    <property type="entry name" value="6-blade_b-propeller_TolB-like"/>
</dbReference>
<dbReference type="Pfam" id="PF20067">
    <property type="entry name" value="SSL_N"/>
    <property type="match status" value="1"/>
</dbReference>
<evidence type="ECO:0000256" key="2">
    <source>
        <dbReference type="ARBA" id="ARBA00022553"/>
    </source>
</evidence>
<organism evidence="6 7">
    <name type="scientific">Acrobeloides nanus</name>
    <dbReference type="NCBI Taxonomy" id="290746"/>
    <lineage>
        <taxon>Eukaryota</taxon>
        <taxon>Metazoa</taxon>
        <taxon>Ecdysozoa</taxon>
        <taxon>Nematoda</taxon>
        <taxon>Chromadorea</taxon>
        <taxon>Rhabditida</taxon>
        <taxon>Tylenchina</taxon>
        <taxon>Cephalobomorpha</taxon>
        <taxon>Cephaloboidea</taxon>
        <taxon>Cephalobidae</taxon>
        <taxon>Acrobeloides</taxon>
    </lineage>
</organism>
<feature type="domain" description="Strictosidine synthase conserved region" evidence="5">
    <location>
        <begin position="151"/>
        <end position="237"/>
    </location>
</feature>
<evidence type="ECO:0000256" key="3">
    <source>
        <dbReference type="ARBA" id="ARBA00023180"/>
    </source>
</evidence>
<evidence type="ECO:0000259" key="5">
    <source>
        <dbReference type="Pfam" id="PF03088"/>
    </source>
</evidence>
<feature type="transmembrane region" description="Helical" evidence="4">
    <location>
        <begin position="7"/>
        <end position="25"/>
    </location>
</feature>
<keyword evidence="4" id="KW-0812">Transmembrane</keyword>
<evidence type="ECO:0000313" key="7">
    <source>
        <dbReference type="WBParaSite" id="ACRNAN_scaffold1891.g13907.t1"/>
    </source>
</evidence>
<keyword evidence="2" id="KW-0597">Phosphoprotein</keyword>
<name>A0A914D6L2_9BILA</name>
<proteinExistence type="inferred from homology"/>
<dbReference type="Pfam" id="PF03088">
    <property type="entry name" value="Str_synth"/>
    <property type="match status" value="1"/>
</dbReference>
<dbReference type="Proteomes" id="UP000887540">
    <property type="component" value="Unplaced"/>
</dbReference>
<dbReference type="SUPFAM" id="SSF63829">
    <property type="entry name" value="Calcium-dependent phosphotriesterase"/>
    <property type="match status" value="1"/>
</dbReference>
<keyword evidence="6" id="KW-1185">Reference proteome</keyword>
<accession>A0A914D6L2</accession>